<evidence type="ECO:0000313" key="2">
    <source>
        <dbReference type="EMBL" id="PNV74039.1"/>
    </source>
</evidence>
<dbReference type="Proteomes" id="UP000094669">
    <property type="component" value="Unassembled WGS sequence"/>
</dbReference>
<gene>
    <name evidence="2" type="ORF">BES34_015935</name>
</gene>
<organism evidence="2 3">
    <name type="scientific">Leptospira inadai serovar Lyme</name>
    <dbReference type="NCBI Taxonomy" id="293084"/>
    <lineage>
        <taxon>Bacteria</taxon>
        <taxon>Pseudomonadati</taxon>
        <taxon>Spirochaetota</taxon>
        <taxon>Spirochaetia</taxon>
        <taxon>Leptospirales</taxon>
        <taxon>Leptospiraceae</taxon>
        <taxon>Leptospira</taxon>
    </lineage>
</organism>
<feature type="region of interest" description="Disordered" evidence="1">
    <location>
        <begin position="269"/>
        <end position="294"/>
    </location>
</feature>
<proteinExistence type="predicted"/>
<dbReference type="EMBL" id="MCRM02000019">
    <property type="protein sequence ID" value="PNV74039.1"/>
    <property type="molecule type" value="Genomic_DNA"/>
</dbReference>
<dbReference type="PROSITE" id="PS51257">
    <property type="entry name" value="PROKAR_LIPOPROTEIN"/>
    <property type="match status" value="1"/>
</dbReference>
<evidence type="ECO:0008006" key="4">
    <source>
        <dbReference type="Google" id="ProtNLM"/>
    </source>
</evidence>
<comment type="caution">
    <text evidence="2">The sequence shown here is derived from an EMBL/GenBank/DDBJ whole genome shotgun (WGS) entry which is preliminary data.</text>
</comment>
<name>A0ABX4YFQ5_9LEPT</name>
<evidence type="ECO:0000313" key="3">
    <source>
        <dbReference type="Proteomes" id="UP000094669"/>
    </source>
</evidence>
<accession>A0ABX4YFQ5</accession>
<protein>
    <recommendedName>
        <fullName evidence="4">Lipoprotein</fullName>
    </recommendedName>
</protein>
<keyword evidence="3" id="KW-1185">Reference proteome</keyword>
<evidence type="ECO:0000256" key="1">
    <source>
        <dbReference type="SAM" id="MobiDB-lite"/>
    </source>
</evidence>
<sequence length="311" mass="35115">MNGTTRLIRKNLIQITCLLSTFLFASCSRMLWRPAGLAIERGWSETGKELVQTEVTYEERFSWNPLAGTSQKRNYKTKFRIYDLTGTPDPKGESPIYNYEAAHWTLPGSVYYHSSTARLFWIQGVNDEYGGNTRTPSVWSPHGFRSFEPKQFLSNEQTILRFVPSPDGGTAALLIGKVDESLEIVSPKLILADTNGQSSSLDKGYSENLLSEWKEIPTYQLRWSADSSSIYLRLGEHVVKITRRDGKLVKANEFPRCFFPPTNFGPVGISPAGTGGDSSKARELEPAPFRNYSDRPMVKYTDRIRDCSLTK</sequence>
<reference evidence="2" key="1">
    <citation type="submission" date="2018-01" db="EMBL/GenBank/DDBJ databases">
        <title>Genomic characterization of Leptospira inadai serogroup Lyme isolated from captured rat in Brazil and comparative analysis with human reference strain.</title>
        <authorList>
            <person name="Moreno L.Z."/>
            <person name="Loureiro A.P."/>
            <person name="Miraglia F."/>
            <person name="Kremer F.S."/>
            <person name="Eslabao M.R."/>
            <person name="Dellagostin O.A."/>
            <person name="Lilenbaum W."/>
            <person name="Moreno A.M."/>
        </authorList>
    </citation>
    <scope>NUCLEOTIDE SEQUENCE [LARGE SCALE GENOMIC DNA]</scope>
    <source>
        <strain evidence="2">M34/99</strain>
    </source>
</reference>